<reference evidence="1" key="1">
    <citation type="submission" date="2020-05" db="UniProtKB">
        <authorList>
            <consortium name="EnsemblMetazoa"/>
        </authorList>
    </citation>
    <scope>IDENTIFICATION</scope>
    <source>
        <strain evidence="1">SANGQUA</strain>
    </source>
</reference>
<dbReference type="Proteomes" id="UP000076407">
    <property type="component" value="Unassembled WGS sequence"/>
</dbReference>
<organism evidence="1 2">
    <name type="scientific">Anopheles quadriannulatus</name>
    <name type="common">Mosquito</name>
    <dbReference type="NCBI Taxonomy" id="34691"/>
    <lineage>
        <taxon>Eukaryota</taxon>
        <taxon>Metazoa</taxon>
        <taxon>Ecdysozoa</taxon>
        <taxon>Arthropoda</taxon>
        <taxon>Hexapoda</taxon>
        <taxon>Insecta</taxon>
        <taxon>Pterygota</taxon>
        <taxon>Neoptera</taxon>
        <taxon>Endopterygota</taxon>
        <taxon>Diptera</taxon>
        <taxon>Nematocera</taxon>
        <taxon>Culicoidea</taxon>
        <taxon>Culicidae</taxon>
        <taxon>Anophelinae</taxon>
        <taxon>Anopheles</taxon>
    </lineage>
</organism>
<sequence length="44" mass="5024">MANTNDMQLKLSADRRQTVVAKTEMLKKDSEQRVQLYIGVVISN</sequence>
<dbReference type="EnsemblMetazoa" id="AQUA015045-RA">
    <property type="protein sequence ID" value="AQUA015045-PA"/>
    <property type="gene ID" value="AQUA015045"/>
</dbReference>
<keyword evidence="2" id="KW-1185">Reference proteome</keyword>
<name>A0A182XTA0_ANOQN</name>
<evidence type="ECO:0000313" key="1">
    <source>
        <dbReference type="EnsemblMetazoa" id="AQUA015045-PA"/>
    </source>
</evidence>
<dbReference type="AlphaFoldDB" id="A0A182XTA0"/>
<accession>A0A182XTA0</accession>
<proteinExistence type="predicted"/>
<protein>
    <submittedName>
        <fullName evidence="1">Uncharacterized protein</fullName>
    </submittedName>
</protein>
<evidence type="ECO:0000313" key="2">
    <source>
        <dbReference type="Proteomes" id="UP000076407"/>
    </source>
</evidence>
<dbReference type="VEuPathDB" id="VectorBase:AQUA015045"/>